<dbReference type="InterPro" id="IPR021139">
    <property type="entry name" value="NYN"/>
</dbReference>
<dbReference type="eggNOG" id="COG3677">
    <property type="taxonomic scope" value="Bacteria"/>
</dbReference>
<dbReference type="GO" id="GO:0004540">
    <property type="term" value="F:RNA nuclease activity"/>
    <property type="evidence" value="ECO:0007669"/>
    <property type="project" value="InterPro"/>
</dbReference>
<proteinExistence type="predicted"/>
<dbReference type="EMBL" id="CP003653">
    <property type="protein sequence ID" value="AFZ33669.1"/>
    <property type="molecule type" value="Genomic_DNA"/>
</dbReference>
<evidence type="ECO:0000313" key="3">
    <source>
        <dbReference type="Proteomes" id="UP000010473"/>
    </source>
</evidence>
<dbReference type="AlphaFoldDB" id="K9XNL1"/>
<organism evidence="2 3">
    <name type="scientific">Stanieria cyanosphaera (strain ATCC 29371 / PCC 7437)</name>
    <dbReference type="NCBI Taxonomy" id="111780"/>
    <lineage>
        <taxon>Bacteria</taxon>
        <taxon>Bacillati</taxon>
        <taxon>Cyanobacteriota</taxon>
        <taxon>Cyanophyceae</taxon>
        <taxon>Pleurocapsales</taxon>
        <taxon>Dermocarpellaceae</taxon>
        <taxon>Stanieria</taxon>
    </lineage>
</organism>
<dbReference type="InterPro" id="IPR025605">
    <property type="entry name" value="OST-HTH/LOTUS_dom"/>
</dbReference>
<dbReference type="PROSITE" id="PS51644">
    <property type="entry name" value="HTH_OST"/>
    <property type="match status" value="1"/>
</dbReference>
<dbReference type="Pfam" id="PF01936">
    <property type="entry name" value="NYN"/>
    <property type="match status" value="1"/>
</dbReference>
<evidence type="ECO:0000313" key="2">
    <source>
        <dbReference type="EMBL" id="AFZ33669.1"/>
    </source>
</evidence>
<gene>
    <name evidence="2" type="ordered locus">Sta7437_0044</name>
</gene>
<reference evidence="3" key="1">
    <citation type="journal article" date="2013" name="Proc. Natl. Acad. Sci. U.S.A.">
        <title>Improving the coverage of the cyanobacterial phylum using diversity-driven genome sequencing.</title>
        <authorList>
            <person name="Shih P.M."/>
            <person name="Wu D."/>
            <person name="Latifi A."/>
            <person name="Axen S.D."/>
            <person name="Fewer D.P."/>
            <person name="Talla E."/>
            <person name="Calteau A."/>
            <person name="Cai F."/>
            <person name="Tandeau de Marsac N."/>
            <person name="Rippka R."/>
            <person name="Herdman M."/>
            <person name="Sivonen K."/>
            <person name="Coursin T."/>
            <person name="Laurent T."/>
            <person name="Goodwin L."/>
            <person name="Nolan M."/>
            <person name="Davenport K.W."/>
            <person name="Han C.S."/>
            <person name="Rubin E.M."/>
            <person name="Eisen J.A."/>
            <person name="Woyke T."/>
            <person name="Gugger M."/>
            <person name="Kerfeld C.A."/>
        </authorList>
    </citation>
    <scope>NUCLEOTIDE SEQUENCE [LARGE SCALE GENOMIC DNA]</scope>
    <source>
        <strain evidence="3">ATCC 29371 / PCC 7437</strain>
    </source>
</reference>
<dbReference type="Proteomes" id="UP000010473">
    <property type="component" value="Chromosome"/>
</dbReference>
<dbReference type="KEGG" id="scs:Sta7437_0044"/>
<keyword evidence="3" id="KW-1185">Reference proteome</keyword>
<feature type="domain" description="HTH OST-type" evidence="1">
    <location>
        <begin position="369"/>
        <end position="444"/>
    </location>
</feature>
<accession>K9XNL1</accession>
<dbReference type="OrthoDB" id="570660at2"/>
<protein>
    <recommendedName>
        <fullName evidence="1">HTH OST-type domain-containing protein</fullName>
    </recommendedName>
</protein>
<dbReference type="RefSeq" id="WP_015191342.1">
    <property type="nucleotide sequence ID" value="NC_019748.1"/>
</dbReference>
<dbReference type="HOGENOM" id="CLU_030948_1_0_3"/>
<dbReference type="PATRIC" id="fig|111780.3.peg.42"/>
<name>K9XNL1_STAC7</name>
<sequence>MKCPRCESSSYHKNGRIKGRQRYLCKVCGRQFLLAVPVSNHNSCATINSQALKSTQLFPASTTKKGIAILLIDAENIRLDIATENFLQEISELPLQVKIAFANWRTSSMAKRDLELHDRGYQLIHVPEGSNSADGKMIAIGSSIFLQYPETKEVFICSNDLIFTHLCTELQNRGLIIHRVHRENHCLQVEHRHTNTVSSYSFEFNSSVPSLDKLMTSLEEIINWKYATTTEMQDKLSNLTALWQERKKNPLQFLFDSKFNFEQEHKLVPIEQTQTIFSQQQLEQAIITIIKQNQDISPQQEVSIAMVSNELKKKYGESGSQIVKRLKLKPSFTKFIQSSQLFATQTMGKTYKIILQNQEKPEFHNPQWLEKALLKILQELLQKSQSSRIHISRLSDEFKKQYGLPTSTILKQLKLKNSFLAFLQSCSVFKIEKIDKVYHVAIASIGK</sequence>
<evidence type="ECO:0000259" key="1">
    <source>
        <dbReference type="PROSITE" id="PS51644"/>
    </source>
</evidence>